<accession>A0ABR3Q0N8</accession>
<dbReference type="RefSeq" id="XP_069208238.1">
    <property type="nucleotide sequence ID" value="XM_069353596.1"/>
</dbReference>
<sequence>MSGVREASHAGSWYTSNGAQLRAELESYLAKVTPLSSPAFSPPVANAKAVIAPHAGYSYSGPAAAWAYASIPVATVKRVVLLGPSHHVYLAGIALSPFAAYGTPLGDIPLDLEAIDELRKTRLFSTMSPSVDEDEHSLEMHLPYIRHIFAGRDDLKLLPLLVGHPPADKRDAVSAALAKYWADDETFFVISSDFCHWGTRFQHTPYYPAAPDPPVPVPPVPAGPGVANNGQLEFVRQYAGQKRNEAPIWKSIQYMDHEGMDLLRTPARKGAVEEWERYLARTKNTICGRNPITVLLNLVQHFYAGKHAADYVHFVFVRYEQSSRCTTKQDSSVSYVSGVLRPGT</sequence>
<evidence type="ECO:0008006" key="4">
    <source>
        <dbReference type="Google" id="ProtNLM"/>
    </source>
</evidence>
<evidence type="ECO:0000256" key="1">
    <source>
        <dbReference type="ARBA" id="ARBA00006315"/>
    </source>
</evidence>
<dbReference type="PANTHER" id="PTHR11060:SF0">
    <property type="entry name" value="PROTEIN MEMO1"/>
    <property type="match status" value="1"/>
</dbReference>
<name>A0ABR3Q0N8_9TREE</name>
<dbReference type="PANTHER" id="PTHR11060">
    <property type="entry name" value="PROTEIN MEMO1"/>
    <property type="match status" value="1"/>
</dbReference>
<comment type="caution">
    <text evidence="2">The sequence shown here is derived from an EMBL/GenBank/DDBJ whole genome shotgun (WGS) entry which is preliminary data.</text>
</comment>
<dbReference type="EMBL" id="JBBXJM010000004">
    <property type="protein sequence ID" value="KAL1408294.1"/>
    <property type="molecule type" value="Genomic_DNA"/>
</dbReference>
<protein>
    <recommendedName>
        <fullName evidence="4">AmmeMemoRadiSam system protein B</fullName>
    </recommendedName>
</protein>
<evidence type="ECO:0000313" key="3">
    <source>
        <dbReference type="Proteomes" id="UP001565368"/>
    </source>
</evidence>
<dbReference type="HAMAP" id="MF_00055">
    <property type="entry name" value="MEMO1"/>
    <property type="match status" value="1"/>
</dbReference>
<dbReference type="CDD" id="cd07361">
    <property type="entry name" value="MEMO_like"/>
    <property type="match status" value="1"/>
</dbReference>
<dbReference type="Pfam" id="PF01875">
    <property type="entry name" value="Memo"/>
    <property type="match status" value="1"/>
</dbReference>
<dbReference type="InterPro" id="IPR002737">
    <property type="entry name" value="MEMO1_fam"/>
</dbReference>
<dbReference type="Gene3D" id="3.40.830.10">
    <property type="entry name" value="LigB-like"/>
    <property type="match status" value="1"/>
</dbReference>
<proteinExistence type="inferred from homology"/>
<gene>
    <name evidence="2" type="ORF">Q8F55_005100</name>
</gene>
<organism evidence="2 3">
    <name type="scientific">Vanrija albida</name>
    <dbReference type="NCBI Taxonomy" id="181172"/>
    <lineage>
        <taxon>Eukaryota</taxon>
        <taxon>Fungi</taxon>
        <taxon>Dikarya</taxon>
        <taxon>Basidiomycota</taxon>
        <taxon>Agaricomycotina</taxon>
        <taxon>Tremellomycetes</taxon>
        <taxon>Trichosporonales</taxon>
        <taxon>Trichosporonaceae</taxon>
        <taxon>Vanrija</taxon>
    </lineage>
</organism>
<keyword evidence="3" id="KW-1185">Reference proteome</keyword>
<evidence type="ECO:0000313" key="2">
    <source>
        <dbReference type="EMBL" id="KAL1408294.1"/>
    </source>
</evidence>
<comment type="similarity">
    <text evidence="1">Belongs to the MEMO1 family.</text>
</comment>
<reference evidence="2 3" key="1">
    <citation type="submission" date="2023-08" db="EMBL/GenBank/DDBJ databases">
        <title>Annotated Genome Sequence of Vanrija albida AlHP1.</title>
        <authorList>
            <person name="Herzog R."/>
        </authorList>
    </citation>
    <scope>NUCLEOTIDE SEQUENCE [LARGE SCALE GENOMIC DNA]</scope>
    <source>
        <strain evidence="2 3">AlHP1</strain>
    </source>
</reference>
<dbReference type="Proteomes" id="UP001565368">
    <property type="component" value="Unassembled WGS sequence"/>
</dbReference>
<dbReference type="GeneID" id="95986143"/>